<evidence type="ECO:0000256" key="6">
    <source>
        <dbReference type="SAM" id="Phobius"/>
    </source>
</evidence>
<accession>A0ABR8UBQ6</accession>
<feature type="transmembrane region" description="Helical" evidence="6">
    <location>
        <begin position="186"/>
        <end position="208"/>
    </location>
</feature>
<evidence type="ECO:0000256" key="4">
    <source>
        <dbReference type="ARBA" id="ARBA00022989"/>
    </source>
</evidence>
<dbReference type="InterPro" id="IPR012506">
    <property type="entry name" value="TMEM86B-like"/>
</dbReference>
<protein>
    <submittedName>
        <fullName evidence="7">Lysoplasmalogenase</fullName>
    </submittedName>
</protein>
<evidence type="ECO:0000256" key="1">
    <source>
        <dbReference type="ARBA" id="ARBA00004141"/>
    </source>
</evidence>
<feature type="transmembrane region" description="Helical" evidence="6">
    <location>
        <begin position="130"/>
        <end position="150"/>
    </location>
</feature>
<comment type="similarity">
    <text evidence="2">Belongs to the TMEM86 family.</text>
</comment>
<dbReference type="PANTHER" id="PTHR31885:SF6">
    <property type="entry name" value="GH04784P"/>
    <property type="match status" value="1"/>
</dbReference>
<organism evidence="7 8">
    <name type="scientific">Sporosarcina quadrami</name>
    <dbReference type="NCBI Taxonomy" id="2762234"/>
    <lineage>
        <taxon>Bacteria</taxon>
        <taxon>Bacillati</taxon>
        <taxon>Bacillota</taxon>
        <taxon>Bacilli</taxon>
        <taxon>Bacillales</taxon>
        <taxon>Caryophanaceae</taxon>
        <taxon>Sporosarcina</taxon>
    </lineage>
</organism>
<name>A0ABR8UBQ6_9BACL</name>
<dbReference type="EMBL" id="JACSQN010000011">
    <property type="protein sequence ID" value="MBD7985473.1"/>
    <property type="molecule type" value="Genomic_DNA"/>
</dbReference>
<sequence length="219" mass="24368">MRNFVLASIVIIGAIYIFFIPAEPVSFKITMKLIPMALILLFAAMTPPLVSTTYKKILLTGLFVCMIADGVIYWFMAGLVTFFIGHLFYIAAFRRASRKPVPIWAAILLLLYSVGFAVLVAGSQFAEGQIVLGIAIVAYIAVIFTMGWMAIKTRLKLAIIGALLFMFSDSVLAIDRFVYEIPYRDAFVMVTYYAAQVFIAASIGSRVVKYSVKRSNLIR</sequence>
<comment type="subcellular location">
    <subcellularLocation>
        <location evidence="1">Membrane</location>
        <topology evidence="1">Multi-pass membrane protein</topology>
    </subcellularLocation>
</comment>
<evidence type="ECO:0000256" key="2">
    <source>
        <dbReference type="ARBA" id="ARBA00007375"/>
    </source>
</evidence>
<feature type="transmembrane region" description="Helical" evidence="6">
    <location>
        <begin position="103"/>
        <end position="124"/>
    </location>
</feature>
<feature type="transmembrane region" description="Helical" evidence="6">
    <location>
        <begin position="157"/>
        <end position="174"/>
    </location>
</feature>
<keyword evidence="5 6" id="KW-0472">Membrane</keyword>
<gene>
    <name evidence="7" type="ORF">H9649_12805</name>
</gene>
<evidence type="ECO:0000313" key="8">
    <source>
        <dbReference type="Proteomes" id="UP000626786"/>
    </source>
</evidence>
<proteinExistence type="inferred from homology"/>
<keyword evidence="3 6" id="KW-0812">Transmembrane</keyword>
<evidence type="ECO:0000256" key="3">
    <source>
        <dbReference type="ARBA" id="ARBA00022692"/>
    </source>
</evidence>
<reference evidence="7 8" key="1">
    <citation type="submission" date="2020-08" db="EMBL/GenBank/DDBJ databases">
        <title>A Genomic Blueprint of the Chicken Gut Microbiome.</title>
        <authorList>
            <person name="Gilroy R."/>
            <person name="Ravi A."/>
            <person name="Getino M."/>
            <person name="Pursley I."/>
            <person name="Horton D.L."/>
            <person name="Alikhan N.-F."/>
            <person name="Baker D."/>
            <person name="Gharbi K."/>
            <person name="Hall N."/>
            <person name="Watson M."/>
            <person name="Adriaenssens E.M."/>
            <person name="Foster-Nyarko E."/>
            <person name="Jarju S."/>
            <person name="Secka A."/>
            <person name="Antonio M."/>
            <person name="Oren A."/>
            <person name="Chaudhuri R."/>
            <person name="La Ragione R.M."/>
            <person name="Hildebrand F."/>
            <person name="Pallen M.J."/>
        </authorList>
    </citation>
    <scope>NUCLEOTIDE SEQUENCE [LARGE SCALE GENOMIC DNA]</scope>
    <source>
        <strain evidence="7 8">Sa2YVA2</strain>
    </source>
</reference>
<dbReference type="Proteomes" id="UP000626786">
    <property type="component" value="Unassembled WGS sequence"/>
</dbReference>
<keyword evidence="8" id="KW-1185">Reference proteome</keyword>
<comment type="caution">
    <text evidence="7">The sequence shown here is derived from an EMBL/GenBank/DDBJ whole genome shotgun (WGS) entry which is preliminary data.</text>
</comment>
<dbReference type="Pfam" id="PF07947">
    <property type="entry name" value="YhhN"/>
    <property type="match status" value="1"/>
</dbReference>
<dbReference type="RefSeq" id="WP_191695296.1">
    <property type="nucleotide sequence ID" value="NZ_JACSQN010000011.1"/>
</dbReference>
<feature type="transmembrane region" description="Helical" evidence="6">
    <location>
        <begin position="71"/>
        <end position="91"/>
    </location>
</feature>
<feature type="transmembrane region" description="Helical" evidence="6">
    <location>
        <begin position="6"/>
        <end position="26"/>
    </location>
</feature>
<keyword evidence="4 6" id="KW-1133">Transmembrane helix</keyword>
<dbReference type="PANTHER" id="PTHR31885">
    <property type="entry name" value="GH04784P"/>
    <property type="match status" value="1"/>
</dbReference>
<evidence type="ECO:0000256" key="5">
    <source>
        <dbReference type="ARBA" id="ARBA00023136"/>
    </source>
</evidence>
<feature type="transmembrane region" description="Helical" evidence="6">
    <location>
        <begin position="33"/>
        <end position="51"/>
    </location>
</feature>
<evidence type="ECO:0000313" key="7">
    <source>
        <dbReference type="EMBL" id="MBD7985473.1"/>
    </source>
</evidence>